<comment type="cofactor">
    <cofactor evidence="5">
        <name>Zn(2+)</name>
        <dbReference type="ChEBI" id="CHEBI:29105"/>
    </cofactor>
    <text evidence="5">Binds 1 zinc ion per subunit.</text>
</comment>
<evidence type="ECO:0000313" key="9">
    <source>
        <dbReference type="Proteomes" id="UP000749293"/>
    </source>
</evidence>
<proteinExistence type="inferred from homology"/>
<dbReference type="GO" id="GO:0008479">
    <property type="term" value="F:tRNA-guanosine(34) queuine transglycosylase activity"/>
    <property type="evidence" value="ECO:0007669"/>
    <property type="project" value="UniProtKB-UniRule"/>
</dbReference>
<dbReference type="InterPro" id="IPR036511">
    <property type="entry name" value="TGT-like_sf"/>
</dbReference>
<feature type="binding site" evidence="5">
    <location>
        <position position="336"/>
    </location>
    <ligand>
        <name>Zn(2+)</name>
        <dbReference type="ChEBI" id="CHEBI:29105"/>
    </ligand>
</feature>
<gene>
    <name evidence="8" type="ORF">GMORB2_3352</name>
</gene>
<keyword evidence="9" id="KW-1185">Reference proteome</keyword>
<feature type="binding site" evidence="5">
    <location>
        <position position="338"/>
    </location>
    <ligand>
        <name>Zn(2+)</name>
        <dbReference type="ChEBI" id="CHEBI:29105"/>
    </ligand>
</feature>
<feature type="region of interest" description="Disordered" evidence="6">
    <location>
        <begin position="407"/>
        <end position="480"/>
    </location>
</feature>
<accession>A0A9P4YPB3</accession>
<name>A0A9P4YPB3_9HYPO</name>
<keyword evidence="3 5" id="KW-0479">Metal-binding</keyword>
<feature type="domain" description="tRNA-guanine(15) transglycosylase-like" evidence="7">
    <location>
        <begin position="31"/>
        <end position="386"/>
    </location>
</feature>
<evidence type="ECO:0000256" key="4">
    <source>
        <dbReference type="ARBA" id="ARBA00022833"/>
    </source>
</evidence>
<dbReference type="Gene3D" id="3.20.20.105">
    <property type="entry name" value="Queuine tRNA-ribosyltransferase-like"/>
    <property type="match status" value="1"/>
</dbReference>
<dbReference type="InterPro" id="IPR050852">
    <property type="entry name" value="Queuine_tRNA-ribosyltrfase"/>
</dbReference>
<dbReference type="GO" id="GO:0046872">
    <property type="term" value="F:metal ion binding"/>
    <property type="evidence" value="ECO:0007669"/>
    <property type="project" value="UniProtKB-KW"/>
</dbReference>
<evidence type="ECO:0000256" key="5">
    <source>
        <dbReference type="HAMAP-Rule" id="MF_03043"/>
    </source>
</evidence>
<dbReference type="GeneID" id="55969580"/>
<feature type="binding site" evidence="5">
    <location>
        <position position="367"/>
    </location>
    <ligand>
        <name>Zn(2+)</name>
        <dbReference type="ChEBI" id="CHEBI:29105"/>
    </ligand>
</feature>
<evidence type="ECO:0000256" key="1">
    <source>
        <dbReference type="ARBA" id="ARBA00022490"/>
    </source>
</evidence>
<dbReference type="GO" id="GO:0006400">
    <property type="term" value="P:tRNA modification"/>
    <property type="evidence" value="ECO:0007669"/>
    <property type="project" value="InterPro"/>
</dbReference>
<comment type="subunit">
    <text evidence="5">Heterodimer of a catalytic subunit and an accessory subunit.</text>
</comment>
<evidence type="ECO:0000259" key="7">
    <source>
        <dbReference type="Pfam" id="PF01702"/>
    </source>
</evidence>
<evidence type="ECO:0000256" key="3">
    <source>
        <dbReference type="ARBA" id="ARBA00022723"/>
    </source>
</evidence>
<comment type="subcellular location">
    <subcellularLocation>
        <location evidence="5">Cytoplasm</location>
    </subcellularLocation>
</comment>
<dbReference type="SUPFAM" id="SSF51713">
    <property type="entry name" value="tRNA-guanine transglycosylase"/>
    <property type="match status" value="1"/>
</dbReference>
<dbReference type="InterPro" id="IPR028592">
    <property type="entry name" value="QTRTD1"/>
</dbReference>
<dbReference type="Proteomes" id="UP000749293">
    <property type="component" value="Unassembled WGS sequence"/>
</dbReference>
<protein>
    <recommendedName>
        <fullName evidence="5">Queuine tRNA-ribosyltransferase accessory subunit 2</fullName>
    </recommendedName>
    <alternativeName>
        <fullName evidence="5">Queuine tRNA-ribosyltransferase domain-containing protein 1</fullName>
    </alternativeName>
</protein>
<dbReference type="OrthoDB" id="27601at2759"/>
<keyword evidence="1 5" id="KW-0963">Cytoplasm</keyword>
<evidence type="ECO:0000256" key="2">
    <source>
        <dbReference type="ARBA" id="ARBA00022694"/>
    </source>
</evidence>
<comment type="function">
    <text evidence="5">Non-catalytic subunit of the queuine tRNA-ribosyltransferase (TGT) that catalyzes the base-exchange of a guanine (G) residue with queuine (Q) at position 34 (anticodon wobble position) in tRNAs with GU(N) anticodons (tRNA-Asp, -Asn, -His and -Tyr), resulting in the hypermodified nucleoside queuosine (7-(((4,5-cis-dihydroxy-2-cyclopenten-1-yl)amino)methyl)-7-deazaguanosine).</text>
</comment>
<reference evidence="8" key="1">
    <citation type="submission" date="2020-03" db="EMBL/GenBank/DDBJ databases">
        <title>Site-based positive gene gene selection in Geosmithia morbida across the United States reveals a broad range of putative effectors and factors for local host and environmental adapation.</title>
        <authorList>
            <person name="Onufrak A."/>
            <person name="Murdoch R.W."/>
            <person name="Gazis R."/>
            <person name="Huff M."/>
            <person name="Staton M."/>
            <person name="Klingeman W."/>
            <person name="Hadziabdic D."/>
        </authorList>
    </citation>
    <scope>NUCLEOTIDE SEQUENCE</scope>
    <source>
        <strain evidence="8">1262</strain>
    </source>
</reference>
<dbReference type="HAMAP" id="MF_03043">
    <property type="entry name" value="QTRT2"/>
    <property type="match status" value="1"/>
</dbReference>
<dbReference type="PANTHER" id="PTHR46064:SF1">
    <property type="entry name" value="QUEUINE TRNA-RIBOSYLTRANSFERASE ACCESSORY SUBUNIT 2"/>
    <property type="match status" value="1"/>
</dbReference>
<dbReference type="GO" id="GO:0005737">
    <property type="term" value="C:cytoplasm"/>
    <property type="evidence" value="ECO:0007669"/>
    <property type="project" value="UniProtKB-SubCell"/>
</dbReference>
<dbReference type="InterPro" id="IPR002616">
    <property type="entry name" value="tRNA_ribo_trans-like"/>
</dbReference>
<keyword evidence="4 5" id="KW-0862">Zinc</keyword>
<comment type="similarity">
    <text evidence="5">Belongs to the queuine tRNA-ribosyltransferase family. QTRT2 subfamily.</text>
</comment>
<evidence type="ECO:0000256" key="6">
    <source>
        <dbReference type="SAM" id="MobiDB-lite"/>
    </source>
</evidence>
<dbReference type="RefSeq" id="XP_035318877.1">
    <property type="nucleotide sequence ID" value="XM_035465328.1"/>
</dbReference>
<evidence type="ECO:0000313" key="8">
    <source>
        <dbReference type="EMBL" id="KAF4120225.1"/>
    </source>
</evidence>
<dbReference type="NCBIfam" id="TIGR00449">
    <property type="entry name" value="tgt_general"/>
    <property type="match status" value="1"/>
</dbReference>
<comment type="caution">
    <text evidence="8">The sequence shown here is derived from an EMBL/GenBank/DDBJ whole genome shotgun (WGS) entry which is preliminary data.</text>
</comment>
<keyword evidence="2 5" id="KW-0819">tRNA processing</keyword>
<dbReference type="EMBL" id="JAANYQ010000018">
    <property type="protein sequence ID" value="KAF4120225.1"/>
    <property type="molecule type" value="Genomic_DNA"/>
</dbReference>
<feature type="binding site" evidence="5">
    <location>
        <position position="341"/>
    </location>
    <ligand>
        <name>Zn(2+)</name>
        <dbReference type="ChEBI" id="CHEBI:29105"/>
    </ligand>
</feature>
<dbReference type="PANTHER" id="PTHR46064">
    <property type="entry name" value="QUEUINE TRNA-RIBOSYLTRANSFERASE ACCESSORY SUBUNIT 2"/>
    <property type="match status" value="1"/>
</dbReference>
<sequence>MTAADQTDPTMASSQRLFKVMWAAEGGNDCAARLGRLSLPGRKAIDTPNYTGFASRGTIPHLTPDVLSKHSSLSSAYMALEDFLDKKDPPILKTPAHDALHAFTSFPRHVSTIMGARRVPAVVPPAGNTDKNIGIYTSTGFASITVAKYASAIEKLHPDIVIPLAEMLHTSSNPVFKKQLRMAERTEGWVDEFLGLLDMTVTDVSVFAPIPPVEHPIQWSYLNHLSEDLAEKLSGLAIYDVNMLPELAAYKPLAQLPRLSLDIPQSPRAILRQILLGVDMVMVPFVNGTSDAGIALTFTLRPPKSDATACRQVLPLGVDMWSDEHRTSLAPLAEGCRCHTCQRHHRAYVHHLLNAREMLGWNLLQIHNHHVVDEFLKAIRETLRSGGGAGTGTSELEAASRRFEASYEPELPEGTGQRPRARGYHFKSQAGQERYNKPSWQGLGGVEPGQQVSETPPPVPEGSGQTLAEKGFAQKEASSR</sequence>
<organism evidence="8 9">
    <name type="scientific">Geosmithia morbida</name>
    <dbReference type="NCBI Taxonomy" id="1094350"/>
    <lineage>
        <taxon>Eukaryota</taxon>
        <taxon>Fungi</taxon>
        <taxon>Dikarya</taxon>
        <taxon>Ascomycota</taxon>
        <taxon>Pezizomycotina</taxon>
        <taxon>Sordariomycetes</taxon>
        <taxon>Hypocreomycetidae</taxon>
        <taxon>Hypocreales</taxon>
        <taxon>Bionectriaceae</taxon>
        <taxon>Geosmithia</taxon>
    </lineage>
</organism>
<dbReference type="Pfam" id="PF01702">
    <property type="entry name" value="TGT"/>
    <property type="match status" value="1"/>
</dbReference>
<dbReference type="AlphaFoldDB" id="A0A9P4YPB3"/>